<keyword evidence="7" id="KW-0963">Cytoplasm</keyword>
<gene>
    <name evidence="7" type="primary">infB</name>
    <name evidence="11" type="ORF">COU33_01390</name>
</gene>
<dbReference type="FunFam" id="3.40.50.10050:FF:000001">
    <property type="entry name" value="Translation initiation factor IF-2"/>
    <property type="match status" value="1"/>
</dbReference>
<dbReference type="CDD" id="cd01887">
    <property type="entry name" value="IF2_eIF5B"/>
    <property type="match status" value="1"/>
</dbReference>
<dbReference type="Pfam" id="PF00009">
    <property type="entry name" value="GTP_EFTU"/>
    <property type="match status" value="1"/>
</dbReference>
<evidence type="ECO:0000256" key="3">
    <source>
        <dbReference type="ARBA" id="ARBA00022540"/>
    </source>
</evidence>
<evidence type="ECO:0000313" key="11">
    <source>
        <dbReference type="EMBL" id="PIT86755.1"/>
    </source>
</evidence>
<dbReference type="SUPFAM" id="SSF52540">
    <property type="entry name" value="P-loop containing nucleoside triphosphate hydrolases"/>
    <property type="match status" value="1"/>
</dbReference>
<dbReference type="NCBIfam" id="TIGR00487">
    <property type="entry name" value="IF-2"/>
    <property type="match status" value="1"/>
</dbReference>
<dbReference type="InterPro" id="IPR044145">
    <property type="entry name" value="IF2_II"/>
</dbReference>
<evidence type="ECO:0000256" key="5">
    <source>
        <dbReference type="ARBA" id="ARBA00022917"/>
    </source>
</evidence>
<dbReference type="InterPro" id="IPR036925">
    <property type="entry name" value="TIF_IF2_dom3_sf"/>
</dbReference>
<evidence type="ECO:0000256" key="4">
    <source>
        <dbReference type="ARBA" id="ARBA00022741"/>
    </source>
</evidence>
<dbReference type="Pfam" id="PF22042">
    <property type="entry name" value="EF-G_D2"/>
    <property type="match status" value="1"/>
</dbReference>
<dbReference type="GO" id="GO:0005737">
    <property type="term" value="C:cytoplasm"/>
    <property type="evidence" value="ECO:0007669"/>
    <property type="project" value="UniProtKB-SubCell"/>
</dbReference>
<dbReference type="InterPro" id="IPR009000">
    <property type="entry name" value="Transl_B-barrel_sf"/>
</dbReference>
<protein>
    <recommendedName>
        <fullName evidence="2 7">Translation initiation factor IF-2</fullName>
    </recommendedName>
</protein>
<dbReference type="InterPro" id="IPR023115">
    <property type="entry name" value="TIF_IF2_dom3"/>
</dbReference>
<feature type="binding site" evidence="7">
    <location>
        <begin position="228"/>
        <end position="232"/>
    </location>
    <ligand>
        <name>GTP</name>
        <dbReference type="ChEBI" id="CHEBI:37565"/>
    </ligand>
</feature>
<dbReference type="PRINTS" id="PR00315">
    <property type="entry name" value="ELONGATNFCT"/>
</dbReference>
<comment type="similarity">
    <text evidence="1 7 8">Belongs to the TRAFAC class translation factor GTPase superfamily. Classic translation factor GTPase family. IF-2 subfamily.</text>
</comment>
<name>A0A2M6W1Z9_9BACT</name>
<evidence type="ECO:0000256" key="1">
    <source>
        <dbReference type="ARBA" id="ARBA00007733"/>
    </source>
</evidence>
<dbReference type="InterPro" id="IPR000178">
    <property type="entry name" value="TF_IF2_bacterial-like"/>
</dbReference>
<sequence>MNVTELARKLRVHPKELLRILPEYGFDIGMKAVKIDNKVAQQIIREWRRIQLDMEAKRKAEIEEKKKLERALRQESGETVVLPKIISVRLFAERLELPVSQIITELMKNGILANQNQDIDYDTAAILAEELGFVVEKENTSAVSVEEEVEKVGALEEAFIGSKHNESRAPVIVVMGHVDHGKTKLLDTIRTANIIDTESGGITQHIGAYQTIWKDPKTKKERALTFIDTPGHEAFTVMRSRGAKVADIAIVVVAADDSVKPQTIEVIQIIKAAKLPVVVAINKIDKPDADVLRTKTDLSAHGLIAEDFGGDVPMVEISAKENINIDKLLDVLLLVADVNDASIKADPSIPAIGTIIESHVDSHTGPVATVLIQAGTLRKNDKLVVDGEIYGKVRAMKDYNGDTVLEAGPSFPAQIIGFKVAPEVGDVLDLRHASEATKIDVKSKKTQQTGAQRSYSIENKSDDEGKLKKTFNIVLRADVLGSLEAIIGSLEKLKHDEVGVKIIGKGLGNLTEDDVAKAESGEAVLVGFNVKPSESAESILREKKVEFKKFSIIYDLLDWINVELEKLLEFEIIITEHGTMKVKGIFHTTKKQMIVGGLVTKGKVRKDTMVRVIRDGEHIATGKLLSCKIGQQDEKFIPEGSEGGILFEGKEKIEVDDVLESYSEEKRIRKLE</sequence>
<organism evidence="11 12">
    <name type="scientific">Candidatus Magasanikbacteria bacterium CG10_big_fil_rev_8_21_14_0_10_43_6</name>
    <dbReference type="NCBI Taxonomy" id="1974650"/>
    <lineage>
        <taxon>Bacteria</taxon>
        <taxon>Candidatus Magasanikiibacteriota</taxon>
    </lineage>
</organism>
<dbReference type="Gene3D" id="2.40.30.10">
    <property type="entry name" value="Translation factors"/>
    <property type="match status" value="2"/>
</dbReference>
<evidence type="ECO:0000259" key="10">
    <source>
        <dbReference type="PROSITE" id="PS51722"/>
    </source>
</evidence>
<dbReference type="PANTHER" id="PTHR43381">
    <property type="entry name" value="TRANSLATION INITIATION FACTOR IF-2-RELATED"/>
    <property type="match status" value="1"/>
</dbReference>
<dbReference type="PROSITE" id="PS51722">
    <property type="entry name" value="G_TR_2"/>
    <property type="match status" value="1"/>
</dbReference>
<dbReference type="SUPFAM" id="SSF50447">
    <property type="entry name" value="Translation proteins"/>
    <property type="match status" value="2"/>
</dbReference>
<dbReference type="InterPro" id="IPR005225">
    <property type="entry name" value="Small_GTP-bd"/>
</dbReference>
<evidence type="ECO:0000256" key="9">
    <source>
        <dbReference type="SAM" id="Coils"/>
    </source>
</evidence>
<keyword evidence="4 7" id="KW-0547">Nucleotide-binding</keyword>
<feature type="binding site" evidence="7">
    <location>
        <begin position="282"/>
        <end position="285"/>
    </location>
    <ligand>
        <name>GTP</name>
        <dbReference type="ChEBI" id="CHEBI:37565"/>
    </ligand>
</feature>
<feature type="domain" description="Tr-type G" evidence="10">
    <location>
        <begin position="167"/>
        <end position="340"/>
    </location>
</feature>
<dbReference type="Gene3D" id="3.40.50.10050">
    <property type="entry name" value="Translation initiation factor IF- 2, domain 3"/>
    <property type="match status" value="1"/>
</dbReference>
<dbReference type="AlphaFoldDB" id="A0A2M6W1Z9"/>
<feature type="coiled-coil region" evidence="9">
    <location>
        <begin position="51"/>
        <end position="78"/>
    </location>
</feature>
<comment type="caution">
    <text evidence="11">The sequence shown here is derived from an EMBL/GenBank/DDBJ whole genome shotgun (WGS) entry which is preliminary data.</text>
</comment>
<dbReference type="InterPro" id="IPR015760">
    <property type="entry name" value="TIF_IF2"/>
</dbReference>
<comment type="subcellular location">
    <subcellularLocation>
        <location evidence="7">Cytoplasm</location>
    </subcellularLocation>
</comment>
<feature type="binding site" evidence="7">
    <location>
        <begin position="176"/>
        <end position="183"/>
    </location>
    <ligand>
        <name>GTP</name>
        <dbReference type="ChEBI" id="CHEBI:37565"/>
    </ligand>
</feature>
<dbReference type="NCBIfam" id="TIGR00231">
    <property type="entry name" value="small_GTP"/>
    <property type="match status" value="1"/>
</dbReference>
<evidence type="ECO:0000256" key="2">
    <source>
        <dbReference type="ARBA" id="ARBA00020675"/>
    </source>
</evidence>
<reference evidence="12" key="1">
    <citation type="submission" date="2017-09" db="EMBL/GenBank/DDBJ databases">
        <title>Depth-based differentiation of microbial function through sediment-hosted aquifers and enrichment of novel symbionts in the deep terrestrial subsurface.</title>
        <authorList>
            <person name="Probst A.J."/>
            <person name="Ladd B."/>
            <person name="Jarett J.K."/>
            <person name="Geller-Mcgrath D.E."/>
            <person name="Sieber C.M.K."/>
            <person name="Emerson J.B."/>
            <person name="Anantharaman K."/>
            <person name="Thomas B.C."/>
            <person name="Malmstrom R."/>
            <person name="Stieglmeier M."/>
            <person name="Klingl A."/>
            <person name="Woyke T."/>
            <person name="Ryan C.M."/>
            <person name="Banfield J.F."/>
        </authorList>
    </citation>
    <scope>NUCLEOTIDE SEQUENCE [LARGE SCALE GENOMIC DNA]</scope>
</reference>
<dbReference type="Pfam" id="PF11987">
    <property type="entry name" value="IF-2"/>
    <property type="match status" value="1"/>
</dbReference>
<keyword evidence="6 7" id="KW-0342">GTP-binding</keyword>
<keyword evidence="3 7" id="KW-0396">Initiation factor</keyword>
<dbReference type="GO" id="GO:0003743">
    <property type="term" value="F:translation initiation factor activity"/>
    <property type="evidence" value="ECO:0007669"/>
    <property type="project" value="UniProtKB-UniRule"/>
</dbReference>
<dbReference type="InterPro" id="IPR006847">
    <property type="entry name" value="IF2_N"/>
</dbReference>
<comment type="caution">
    <text evidence="7">Lacks conserved residue(s) required for the propagation of feature annotation.</text>
</comment>
<keyword evidence="5 7" id="KW-0648">Protein biosynthesis</keyword>
<dbReference type="GO" id="GO:0003924">
    <property type="term" value="F:GTPase activity"/>
    <property type="evidence" value="ECO:0007669"/>
    <property type="project" value="UniProtKB-UniRule"/>
</dbReference>
<dbReference type="InterPro" id="IPR027417">
    <property type="entry name" value="P-loop_NTPase"/>
</dbReference>
<evidence type="ECO:0000256" key="7">
    <source>
        <dbReference type="HAMAP-Rule" id="MF_00100"/>
    </source>
</evidence>
<dbReference type="SUPFAM" id="SSF52156">
    <property type="entry name" value="Initiation factor IF2/eIF5b, domain 3"/>
    <property type="match status" value="1"/>
</dbReference>
<dbReference type="GO" id="GO:0005525">
    <property type="term" value="F:GTP binding"/>
    <property type="evidence" value="ECO:0007669"/>
    <property type="project" value="UniProtKB-KW"/>
</dbReference>
<dbReference type="Proteomes" id="UP000229362">
    <property type="component" value="Unassembled WGS sequence"/>
</dbReference>
<dbReference type="PANTHER" id="PTHR43381:SF5">
    <property type="entry name" value="TR-TYPE G DOMAIN-CONTAINING PROTEIN"/>
    <property type="match status" value="1"/>
</dbReference>
<dbReference type="Gene3D" id="3.40.50.300">
    <property type="entry name" value="P-loop containing nucleotide triphosphate hydrolases"/>
    <property type="match status" value="1"/>
</dbReference>
<dbReference type="CDD" id="cd03702">
    <property type="entry name" value="IF2_mtIF2_II"/>
    <property type="match status" value="1"/>
</dbReference>
<dbReference type="InterPro" id="IPR053905">
    <property type="entry name" value="EF-G-like_DII"/>
</dbReference>
<dbReference type="HAMAP" id="MF_00100_B">
    <property type="entry name" value="IF_2_B"/>
    <property type="match status" value="1"/>
</dbReference>
<proteinExistence type="inferred from homology"/>
<dbReference type="InterPro" id="IPR000795">
    <property type="entry name" value="T_Tr_GTP-bd_dom"/>
</dbReference>
<evidence type="ECO:0000256" key="6">
    <source>
        <dbReference type="ARBA" id="ARBA00023134"/>
    </source>
</evidence>
<keyword evidence="9" id="KW-0175">Coiled coil</keyword>
<dbReference type="Pfam" id="PF04760">
    <property type="entry name" value="IF2_N"/>
    <property type="match status" value="1"/>
</dbReference>
<dbReference type="EMBL" id="PFBZ01000058">
    <property type="protein sequence ID" value="PIT86755.1"/>
    <property type="molecule type" value="Genomic_DNA"/>
</dbReference>
<dbReference type="FunFam" id="3.40.50.300:FF:000019">
    <property type="entry name" value="Translation initiation factor IF-2"/>
    <property type="match status" value="1"/>
</dbReference>
<evidence type="ECO:0000256" key="8">
    <source>
        <dbReference type="RuleBase" id="RU000644"/>
    </source>
</evidence>
<accession>A0A2M6W1Z9</accession>
<evidence type="ECO:0000313" key="12">
    <source>
        <dbReference type="Proteomes" id="UP000229362"/>
    </source>
</evidence>
<comment type="function">
    <text evidence="7 8">One of the essential components for the initiation of protein synthesis. Protects formylmethionyl-tRNA from spontaneous hydrolysis and promotes its binding to the 30S ribosomal subunits. Also involved in the hydrolysis of GTP during the formation of the 70S ribosomal complex.</text>
</comment>